<dbReference type="Pfam" id="PF20235">
    <property type="entry name" value="PIR2-like_helical"/>
    <property type="match status" value="1"/>
</dbReference>
<dbReference type="PROSITE" id="PS50089">
    <property type="entry name" value="ZF_RING_2"/>
    <property type="match status" value="1"/>
</dbReference>
<gene>
    <name evidence="5" type="ORF">PVAP13_2KG249800</name>
</gene>
<keyword evidence="1" id="KW-0479">Metal-binding</keyword>
<sequence>MAPVAWQLGCNQLESNRDKHILAMGSAGTVSNPYSLHTGERDDKSSNTKLCSDFAAAEMQVNPVSDDLSLIHVKLEQSWSSVQAFVAERKDLDMDWNKEAVGLDGFRYVGCNDLRDVVLNSLLMFFKTAVQMLSSEGYTEDAVVNAVVDSALCYQFDGPINKITEHACTLLQSGRHLVDYFSSENADTVLNIVGLYFLCNASKLLKRCCPFFTLGDALWCILLCNLDISIARAAFIPMSGYGNGQSEGHALRQCNLCGGREDVNEISEECGCSRATESPGQFDAPQSEAAQRMWSSILADYIVLIQNSATKNQYAPSAQDESSSVPRAVVQYNKKAKKGNRSKTNPMKYQKDSGKDLVVFKNIQQVKGIGKTSSRMLKESKSLMALFGPAQSTSTGISEVANKKSLQPSMLVPTQPVSGASSVKRRDSPAIVPTGSLSSASCSSISSSSAKAESKQVMGPDVVQFSLPHTPAEGFEFYFSRDGMQTTWAPKDREEELALKLVQRLGELKLEVKVWTDWANERVMQSTNRLVNEKAVLLSLKKDKTDVEDPVFNRKKLEETQKALDSTSDELNRVNSRVQELTDKITHSRREMKAVQLQGKQADERLASLLSKEKDRLKSMETEKILLQEELAVERSKLSNLLKSLEQARRSEDVLKRRCQEGEKMLDALMKQVNFERAELERIDTSARAKSSNLLLNAQNSQEWLQASIRNLKQQVDELSSFSKLQSVAKFMAPPGFGIDSVQREQECAMCLEEEISVVFLPCGHQVVCAGCNQRHRDGGMTECLSCRSPITRRICARFADS</sequence>
<feature type="region of interest" description="Disordered" evidence="3">
    <location>
        <begin position="410"/>
        <end position="444"/>
    </location>
</feature>
<keyword evidence="1" id="KW-0863">Zinc-finger</keyword>
<dbReference type="EMBL" id="CM029039">
    <property type="protein sequence ID" value="KAG2641449.1"/>
    <property type="molecule type" value="Genomic_DNA"/>
</dbReference>
<protein>
    <recommendedName>
        <fullName evidence="4">RING-type domain-containing protein</fullName>
    </recommendedName>
</protein>
<dbReference type="SUPFAM" id="SSF57850">
    <property type="entry name" value="RING/U-box"/>
    <property type="match status" value="1"/>
</dbReference>
<dbReference type="GO" id="GO:0008270">
    <property type="term" value="F:zinc ion binding"/>
    <property type="evidence" value="ECO:0007669"/>
    <property type="project" value="UniProtKB-KW"/>
</dbReference>
<reference evidence="5" key="1">
    <citation type="submission" date="2020-05" db="EMBL/GenBank/DDBJ databases">
        <title>WGS assembly of Panicum virgatum.</title>
        <authorList>
            <person name="Lovell J.T."/>
            <person name="Jenkins J."/>
            <person name="Shu S."/>
            <person name="Juenger T.E."/>
            <person name="Schmutz J."/>
        </authorList>
    </citation>
    <scope>NUCLEOTIDE SEQUENCE</scope>
    <source>
        <strain evidence="5">AP13</strain>
    </source>
</reference>
<evidence type="ECO:0000256" key="1">
    <source>
        <dbReference type="PROSITE-ProRule" id="PRU00175"/>
    </source>
</evidence>
<proteinExistence type="predicted"/>
<dbReference type="InterPro" id="IPR046934">
    <property type="entry name" value="PIR2-like"/>
</dbReference>
<dbReference type="InterPro" id="IPR001841">
    <property type="entry name" value="Znf_RING"/>
</dbReference>
<dbReference type="Gene3D" id="3.30.40.10">
    <property type="entry name" value="Zinc/RING finger domain, C3HC4 (zinc finger)"/>
    <property type="match status" value="1"/>
</dbReference>
<comment type="caution">
    <text evidence="5">The sequence shown here is derived from an EMBL/GenBank/DDBJ whole genome shotgun (WGS) entry which is preliminary data.</text>
</comment>
<evidence type="ECO:0000313" key="6">
    <source>
        <dbReference type="Proteomes" id="UP000823388"/>
    </source>
</evidence>
<dbReference type="CDD" id="cd23128">
    <property type="entry name" value="RING-HC_MIP1-like"/>
    <property type="match status" value="1"/>
</dbReference>
<dbReference type="PANTHER" id="PTHR46405">
    <property type="entry name" value="OS05G0141500 PROTEIN"/>
    <property type="match status" value="1"/>
</dbReference>
<keyword evidence="2" id="KW-0175">Coiled coil</keyword>
<dbReference type="Pfam" id="PF13920">
    <property type="entry name" value="zf-C3HC4_3"/>
    <property type="match status" value="1"/>
</dbReference>
<feature type="coiled-coil region" evidence="2">
    <location>
        <begin position="557"/>
        <end position="658"/>
    </location>
</feature>
<keyword evidence="1" id="KW-0862">Zinc</keyword>
<name>A0A8T0WE51_PANVG</name>
<evidence type="ECO:0000256" key="2">
    <source>
        <dbReference type="SAM" id="Coils"/>
    </source>
</evidence>
<organism evidence="5 6">
    <name type="scientific">Panicum virgatum</name>
    <name type="common">Blackwell switchgrass</name>
    <dbReference type="NCBI Taxonomy" id="38727"/>
    <lineage>
        <taxon>Eukaryota</taxon>
        <taxon>Viridiplantae</taxon>
        <taxon>Streptophyta</taxon>
        <taxon>Embryophyta</taxon>
        <taxon>Tracheophyta</taxon>
        <taxon>Spermatophyta</taxon>
        <taxon>Magnoliopsida</taxon>
        <taxon>Liliopsida</taxon>
        <taxon>Poales</taxon>
        <taxon>Poaceae</taxon>
        <taxon>PACMAD clade</taxon>
        <taxon>Panicoideae</taxon>
        <taxon>Panicodae</taxon>
        <taxon>Paniceae</taxon>
        <taxon>Panicinae</taxon>
        <taxon>Panicum</taxon>
        <taxon>Panicum sect. Hiantes</taxon>
    </lineage>
</organism>
<accession>A0A8T0WE51</accession>
<evidence type="ECO:0000256" key="3">
    <source>
        <dbReference type="SAM" id="MobiDB-lite"/>
    </source>
</evidence>
<evidence type="ECO:0000313" key="5">
    <source>
        <dbReference type="EMBL" id="KAG2641449.1"/>
    </source>
</evidence>
<dbReference type="AlphaFoldDB" id="A0A8T0WE51"/>
<evidence type="ECO:0000259" key="4">
    <source>
        <dbReference type="PROSITE" id="PS50089"/>
    </source>
</evidence>
<dbReference type="InterPro" id="IPR046527">
    <property type="entry name" value="PIR2-like_helical"/>
</dbReference>
<feature type="domain" description="RING-type" evidence="4">
    <location>
        <begin position="748"/>
        <end position="788"/>
    </location>
</feature>
<dbReference type="PANTHER" id="PTHR46405:SF1">
    <property type="entry name" value="E3 UBIQUITIN-PROTEIN LIGASE RF4-RELATED"/>
    <property type="match status" value="1"/>
</dbReference>
<dbReference type="InterPro" id="IPR013083">
    <property type="entry name" value="Znf_RING/FYVE/PHD"/>
</dbReference>
<keyword evidence="6" id="KW-1185">Reference proteome</keyword>
<dbReference type="Proteomes" id="UP000823388">
    <property type="component" value="Chromosome 2K"/>
</dbReference>